<dbReference type="AlphaFoldDB" id="A0A066TMZ7"/>
<dbReference type="HAMAP" id="MF_01345_B">
    <property type="entry name" value="Ribosomal_uS17_B"/>
    <property type="match status" value="1"/>
</dbReference>
<comment type="function">
    <text evidence="6">One of the primary rRNA binding proteins, it binds specifically to the 5'-end of 16S ribosomal RNA.</text>
</comment>
<dbReference type="InterPro" id="IPR012340">
    <property type="entry name" value="NA-bd_OB-fold"/>
</dbReference>
<evidence type="ECO:0000256" key="6">
    <source>
        <dbReference type="HAMAP-Rule" id="MF_01345"/>
    </source>
</evidence>
<reference evidence="8 9" key="1">
    <citation type="submission" date="2014-03" db="EMBL/GenBank/DDBJ databases">
        <title>The genomes of two eusocial bee gut symbionts.</title>
        <authorList>
            <person name="Kwong W.K."/>
            <person name="Engel P."/>
            <person name="Koch H."/>
            <person name="Moran N.A."/>
        </authorList>
    </citation>
    <scope>NUCLEOTIDE SEQUENCE [LARGE SCALE GENOMIC DNA]</scope>
    <source>
        <strain evidence="9">wkB29</strain>
    </source>
</reference>
<evidence type="ECO:0000256" key="4">
    <source>
        <dbReference type="ARBA" id="ARBA00022980"/>
    </source>
</evidence>
<dbReference type="GO" id="GO:0019843">
    <property type="term" value="F:rRNA binding"/>
    <property type="evidence" value="ECO:0007669"/>
    <property type="project" value="UniProtKB-UniRule"/>
</dbReference>
<dbReference type="PANTHER" id="PTHR10744:SF1">
    <property type="entry name" value="SMALL RIBOSOMAL SUBUNIT PROTEIN US17M"/>
    <property type="match status" value="1"/>
</dbReference>
<dbReference type="EMBL" id="JFZV01000004">
    <property type="protein sequence ID" value="KDN14917.1"/>
    <property type="molecule type" value="Genomic_DNA"/>
</dbReference>
<protein>
    <recommendedName>
        <fullName evidence="6">Small ribosomal subunit protein uS17</fullName>
    </recommendedName>
</protein>
<proteinExistence type="inferred from homology"/>
<dbReference type="PANTHER" id="PTHR10744">
    <property type="entry name" value="40S RIBOSOMAL PROTEIN S11 FAMILY MEMBER"/>
    <property type="match status" value="1"/>
</dbReference>
<dbReference type="InterPro" id="IPR019979">
    <property type="entry name" value="Ribosomal_uS17_CS"/>
</dbReference>
<accession>A0A066TMZ7</accession>
<dbReference type="PROSITE" id="PS00056">
    <property type="entry name" value="RIBOSOMAL_S17"/>
    <property type="match status" value="1"/>
</dbReference>
<dbReference type="CDD" id="cd00364">
    <property type="entry name" value="Ribosomal_uS17"/>
    <property type="match status" value="1"/>
</dbReference>
<dbReference type="InterPro" id="IPR019984">
    <property type="entry name" value="Ribosomal_uS17_bact/chlr"/>
</dbReference>
<dbReference type="GO" id="GO:0022627">
    <property type="term" value="C:cytosolic small ribosomal subunit"/>
    <property type="evidence" value="ECO:0007669"/>
    <property type="project" value="UniProtKB-UniRule"/>
</dbReference>
<evidence type="ECO:0000256" key="3">
    <source>
        <dbReference type="ARBA" id="ARBA00022884"/>
    </source>
</evidence>
<comment type="similarity">
    <text evidence="1 6 7">Belongs to the universal ribosomal protein uS17 family.</text>
</comment>
<gene>
    <name evidence="6" type="primary">rpsQ</name>
    <name evidence="8" type="ORF">SALWKB29_0989</name>
</gene>
<sequence length="88" mass="10000">MMTEAKNVRTLQGKVVSDKMDKTVTVLVERKVKHPLYGKVIRRSTKIHAHDEQNQYGIGDVVVISEGRPLSKTKSWVVTELIEKARNV</sequence>
<keyword evidence="3 6" id="KW-0694">RNA-binding</keyword>
<dbReference type="eggNOG" id="COG0186">
    <property type="taxonomic scope" value="Bacteria"/>
</dbReference>
<name>A0A066TMZ7_9NEIS</name>
<keyword evidence="9" id="KW-1185">Reference proteome</keyword>
<evidence type="ECO:0000313" key="9">
    <source>
        <dbReference type="Proteomes" id="UP000027170"/>
    </source>
</evidence>
<evidence type="ECO:0000313" key="8">
    <source>
        <dbReference type="EMBL" id="KDN14917.1"/>
    </source>
</evidence>
<dbReference type="Proteomes" id="UP000027170">
    <property type="component" value="Unassembled WGS sequence"/>
</dbReference>
<dbReference type="NCBIfam" id="NF004123">
    <property type="entry name" value="PRK05610.1"/>
    <property type="match status" value="1"/>
</dbReference>
<dbReference type="GO" id="GO:0003735">
    <property type="term" value="F:structural constituent of ribosome"/>
    <property type="evidence" value="ECO:0007669"/>
    <property type="project" value="UniProtKB-UniRule"/>
</dbReference>
<keyword evidence="5 6" id="KW-0687">Ribonucleoprotein</keyword>
<organism evidence="8 9">
    <name type="scientific">Snodgrassella communis</name>
    <dbReference type="NCBI Taxonomy" id="2946699"/>
    <lineage>
        <taxon>Bacteria</taxon>
        <taxon>Pseudomonadati</taxon>
        <taxon>Pseudomonadota</taxon>
        <taxon>Betaproteobacteria</taxon>
        <taxon>Neisseriales</taxon>
        <taxon>Neisseriaceae</taxon>
        <taxon>Snodgrassella</taxon>
    </lineage>
</organism>
<evidence type="ECO:0000256" key="7">
    <source>
        <dbReference type="RuleBase" id="RU003872"/>
    </source>
</evidence>
<dbReference type="NCBIfam" id="TIGR03635">
    <property type="entry name" value="uS17_bact"/>
    <property type="match status" value="1"/>
</dbReference>
<keyword evidence="4 6" id="KW-0689">Ribosomal protein</keyword>
<dbReference type="GO" id="GO:0006412">
    <property type="term" value="P:translation"/>
    <property type="evidence" value="ECO:0007669"/>
    <property type="project" value="UniProtKB-UniRule"/>
</dbReference>
<evidence type="ECO:0000256" key="2">
    <source>
        <dbReference type="ARBA" id="ARBA00022730"/>
    </source>
</evidence>
<evidence type="ECO:0000256" key="1">
    <source>
        <dbReference type="ARBA" id="ARBA00010254"/>
    </source>
</evidence>
<evidence type="ECO:0000256" key="5">
    <source>
        <dbReference type="ARBA" id="ARBA00023274"/>
    </source>
</evidence>
<keyword evidence="2 6" id="KW-0699">rRNA-binding</keyword>
<dbReference type="Pfam" id="PF00366">
    <property type="entry name" value="Ribosomal_S17"/>
    <property type="match status" value="1"/>
</dbReference>
<comment type="subunit">
    <text evidence="6">Part of the 30S ribosomal subunit.</text>
</comment>
<comment type="caution">
    <text evidence="8">The sequence shown here is derived from an EMBL/GenBank/DDBJ whole genome shotgun (WGS) entry which is preliminary data.</text>
</comment>
<dbReference type="Gene3D" id="2.40.50.140">
    <property type="entry name" value="Nucleic acid-binding proteins"/>
    <property type="match status" value="1"/>
</dbReference>
<dbReference type="SUPFAM" id="SSF50249">
    <property type="entry name" value="Nucleic acid-binding proteins"/>
    <property type="match status" value="1"/>
</dbReference>
<dbReference type="PRINTS" id="PR00973">
    <property type="entry name" value="RIBOSOMALS17"/>
</dbReference>
<dbReference type="FunFam" id="2.40.50.140:FF:000014">
    <property type="entry name" value="30S ribosomal protein S17"/>
    <property type="match status" value="1"/>
</dbReference>
<dbReference type="InterPro" id="IPR000266">
    <property type="entry name" value="Ribosomal_uS17"/>
</dbReference>